<dbReference type="Proteomes" id="UP001344906">
    <property type="component" value="Unassembled WGS sequence"/>
</dbReference>
<organism evidence="1 2">
    <name type="scientific">Dictyobacter halimunensis</name>
    <dbReference type="NCBI Taxonomy" id="3026934"/>
    <lineage>
        <taxon>Bacteria</taxon>
        <taxon>Bacillati</taxon>
        <taxon>Chloroflexota</taxon>
        <taxon>Ktedonobacteria</taxon>
        <taxon>Ktedonobacterales</taxon>
        <taxon>Dictyobacteraceae</taxon>
        <taxon>Dictyobacter</taxon>
    </lineage>
</organism>
<reference evidence="1 2" key="1">
    <citation type="submission" date="2023-02" db="EMBL/GenBank/DDBJ databases">
        <title>Dictyobacter halimunensis sp. nov., a new member of the class Ktedonobacteria from forest soil in a geothermal area.</title>
        <authorList>
            <person name="Rachmania M.K."/>
            <person name="Ningsih F."/>
            <person name="Sakai Y."/>
            <person name="Yabe S."/>
            <person name="Yokota A."/>
            <person name="Sjamsuridzal W."/>
        </authorList>
    </citation>
    <scope>NUCLEOTIDE SEQUENCE [LARGE SCALE GENOMIC DNA]</scope>
    <source>
        <strain evidence="1 2">S3.2.2.5</strain>
    </source>
</reference>
<name>A0ABQ6FLI3_9CHLR</name>
<evidence type="ECO:0000313" key="1">
    <source>
        <dbReference type="EMBL" id="GLV53683.1"/>
    </source>
</evidence>
<proteinExistence type="predicted"/>
<keyword evidence="2" id="KW-1185">Reference proteome</keyword>
<sequence length="137" mass="14783">MQDKQCTPGAIFPNATAKQICKSGYSKSVRNVPVSVKNEAYSEYGITHHTTGQYEVDHLISLELGGSNDIANLWPEAASPKPGFHQKDAVENYLHSQVCSGKMDLRTAQTKIATDWLSVYKQMGSLSSSGGSSTGSE</sequence>
<gene>
    <name evidence="1" type="ORF">KDH_05350</name>
</gene>
<evidence type="ECO:0000313" key="2">
    <source>
        <dbReference type="Proteomes" id="UP001344906"/>
    </source>
</evidence>
<accession>A0ABQ6FLI3</accession>
<evidence type="ECO:0008006" key="3">
    <source>
        <dbReference type="Google" id="ProtNLM"/>
    </source>
</evidence>
<protein>
    <recommendedName>
        <fullName evidence="3">HNH endonuclease</fullName>
    </recommendedName>
</protein>
<dbReference type="EMBL" id="BSRI01000001">
    <property type="protein sequence ID" value="GLV53683.1"/>
    <property type="molecule type" value="Genomic_DNA"/>
</dbReference>
<comment type="caution">
    <text evidence="1">The sequence shown here is derived from an EMBL/GenBank/DDBJ whole genome shotgun (WGS) entry which is preliminary data.</text>
</comment>
<dbReference type="InterPro" id="IPR003615">
    <property type="entry name" value="HNH_nuc"/>
</dbReference>
<dbReference type="CDD" id="cd00085">
    <property type="entry name" value="HNHc"/>
    <property type="match status" value="1"/>
</dbReference>